<keyword evidence="2" id="KW-1185">Reference proteome</keyword>
<organism evidence="1 2">
    <name type="scientific">Actinokineospora fastidiosa</name>
    <dbReference type="NCBI Taxonomy" id="1816"/>
    <lineage>
        <taxon>Bacteria</taxon>
        <taxon>Bacillati</taxon>
        <taxon>Actinomycetota</taxon>
        <taxon>Actinomycetes</taxon>
        <taxon>Pseudonocardiales</taxon>
        <taxon>Pseudonocardiaceae</taxon>
        <taxon>Actinokineospora</taxon>
    </lineage>
</organism>
<gene>
    <name evidence="1" type="ORF">GCM10010171_41060</name>
</gene>
<name>A0A918GLT9_9PSEU</name>
<protein>
    <submittedName>
        <fullName evidence="1">Uncharacterized protein</fullName>
    </submittedName>
</protein>
<evidence type="ECO:0000313" key="2">
    <source>
        <dbReference type="Proteomes" id="UP000660680"/>
    </source>
</evidence>
<comment type="caution">
    <text evidence="1">The sequence shown here is derived from an EMBL/GenBank/DDBJ whole genome shotgun (WGS) entry which is preliminary data.</text>
</comment>
<dbReference type="EMBL" id="BMRB01000003">
    <property type="protein sequence ID" value="GGS42072.1"/>
    <property type="molecule type" value="Genomic_DNA"/>
</dbReference>
<evidence type="ECO:0000313" key="1">
    <source>
        <dbReference type="EMBL" id="GGS42072.1"/>
    </source>
</evidence>
<reference evidence="1" key="2">
    <citation type="submission" date="2020-09" db="EMBL/GenBank/DDBJ databases">
        <authorList>
            <person name="Sun Q."/>
            <person name="Ohkuma M."/>
        </authorList>
    </citation>
    <scope>NUCLEOTIDE SEQUENCE</scope>
    <source>
        <strain evidence="1">JCM 3276</strain>
    </source>
</reference>
<reference evidence="1" key="1">
    <citation type="journal article" date="2014" name="Int. J. Syst. Evol. Microbiol.">
        <title>Complete genome sequence of Corynebacterium casei LMG S-19264T (=DSM 44701T), isolated from a smear-ripened cheese.</title>
        <authorList>
            <consortium name="US DOE Joint Genome Institute (JGI-PGF)"/>
            <person name="Walter F."/>
            <person name="Albersmeier A."/>
            <person name="Kalinowski J."/>
            <person name="Ruckert C."/>
        </authorList>
    </citation>
    <scope>NUCLEOTIDE SEQUENCE</scope>
    <source>
        <strain evidence="1">JCM 3276</strain>
    </source>
</reference>
<dbReference type="RefSeq" id="WP_189212144.1">
    <property type="nucleotide sequence ID" value="NZ_BMRB01000003.1"/>
</dbReference>
<proteinExistence type="predicted"/>
<sequence length="418" mass="44123">MTQVTALRWFRRLRGVVGEVRSAPAGDPARIVAMAQAYRRADELGGAVFRRAAAGLEEYAAVLAAAQAEHAGLRAAFRAVPPLLRVGAVGRLVRGCVQAHTAASGAADLFARRCGDLAGRARIAVGVEAGLPVAEAAELASAAARGYDSGVLGLRHLRLAGERLAGSAEARALLDRAASDLERAWLVKAMAAGDAGLAEFAEAIRGRPADWLAERLTLVDRHAPGTQSRLGAAVRQHEPTTCGTTCLIVARAEWDPRYALALTSAEFATAFRAARAAVHAETNRWYPRFAGTSPHGMARWLTRHLGVRHRWRAVDDTDARDVSRALRDVLAAVDAGDPVPVLVGAVVPRHYVLVVGHHDGSVLVFEPSAGRTVVVPDRAFLDGDLRGALGFPHLQAVVLPDDQAGQPLSAGMSADGSK</sequence>
<accession>A0A918GLT9</accession>
<dbReference type="Proteomes" id="UP000660680">
    <property type="component" value="Unassembled WGS sequence"/>
</dbReference>
<dbReference type="AlphaFoldDB" id="A0A918GLT9"/>